<evidence type="ECO:0000313" key="2">
    <source>
        <dbReference type="Proteomes" id="UP000426265"/>
    </source>
</evidence>
<dbReference type="AlphaFoldDB" id="A0A654EF94"/>
<accession>A0A654EF94</accession>
<gene>
    <name evidence="1" type="ORF">AN1_LOCUS3510</name>
</gene>
<dbReference type="Proteomes" id="UP000426265">
    <property type="component" value="Unassembled WGS sequence"/>
</dbReference>
<protein>
    <submittedName>
        <fullName evidence="1">Uncharacterized protein</fullName>
    </submittedName>
</protein>
<organism evidence="1 2">
    <name type="scientific">Arabidopsis thaliana</name>
    <name type="common">Mouse-ear cress</name>
    <dbReference type="NCBI Taxonomy" id="3702"/>
    <lineage>
        <taxon>Eukaryota</taxon>
        <taxon>Viridiplantae</taxon>
        <taxon>Streptophyta</taxon>
        <taxon>Embryophyta</taxon>
        <taxon>Tracheophyta</taxon>
        <taxon>Spermatophyta</taxon>
        <taxon>Magnoliopsida</taxon>
        <taxon>eudicotyledons</taxon>
        <taxon>Gunneridae</taxon>
        <taxon>Pentapetalae</taxon>
        <taxon>rosids</taxon>
        <taxon>malvids</taxon>
        <taxon>Brassicales</taxon>
        <taxon>Brassicaceae</taxon>
        <taxon>Camelineae</taxon>
        <taxon>Arabidopsis</taxon>
    </lineage>
</organism>
<proteinExistence type="predicted"/>
<evidence type="ECO:0000313" key="1">
    <source>
        <dbReference type="EMBL" id="VYS48026.1"/>
    </source>
</evidence>
<dbReference type="EMBL" id="CACRSJ010000104">
    <property type="protein sequence ID" value="VYS48026.1"/>
    <property type="molecule type" value="Genomic_DNA"/>
</dbReference>
<name>A0A654EF94_ARATH</name>
<dbReference type="ExpressionAtlas" id="A0A654EF94">
    <property type="expression patterns" value="baseline and differential"/>
</dbReference>
<dbReference type="PROSITE" id="PS51257">
    <property type="entry name" value="PROKAR_LIPOPROTEIN"/>
    <property type="match status" value="1"/>
</dbReference>
<sequence>MFRYFVLNGRGHLSILVSTSISCLCNYLLRTLVQSITHFPLSEKTRSTLFGIVYPHSSRFWCDHGHHLGISVLIPINSSAEFSTKHLPTTLILQIWIQSHRNFIDHLLRDPESICKENHLFQPSSAFGFYAVQAIEFHKPITTSCRVSCAGEFQGFRTFLNVTISNDRDYPLISRRDRGESMFPVSSYSAGKTSDYQLVTVPMPHDDDILVSQLQTQIFKCNKWWHFIVTGRDEIKRKWSNPISLHRGQYQWKE</sequence>
<reference evidence="1 2" key="1">
    <citation type="submission" date="2019-11" db="EMBL/GenBank/DDBJ databases">
        <authorList>
            <person name="Jiao W.-B."/>
            <person name="Schneeberger K."/>
        </authorList>
    </citation>
    <scope>NUCLEOTIDE SEQUENCE [LARGE SCALE GENOMIC DNA]</scope>
    <source>
        <strain evidence="2">cv. An-1</strain>
    </source>
</reference>